<dbReference type="EMBL" id="PNBA02000005">
    <property type="protein sequence ID" value="KAG6425127.1"/>
    <property type="molecule type" value="Genomic_DNA"/>
</dbReference>
<dbReference type="Pfam" id="PF12937">
    <property type="entry name" value="F-box-like"/>
    <property type="match status" value="1"/>
</dbReference>
<comment type="caution">
    <text evidence="4">The sequence shown here is derived from an EMBL/GenBank/DDBJ whole genome shotgun (WGS) entry which is preliminary data.</text>
</comment>
<feature type="domain" description="F-box" evidence="3">
    <location>
        <begin position="7"/>
        <end position="54"/>
    </location>
</feature>
<feature type="region of interest" description="Disordered" evidence="2">
    <location>
        <begin position="235"/>
        <end position="256"/>
    </location>
</feature>
<dbReference type="InterPro" id="IPR036047">
    <property type="entry name" value="F-box-like_dom_sf"/>
</dbReference>
<dbReference type="GO" id="GO:0019005">
    <property type="term" value="C:SCF ubiquitin ligase complex"/>
    <property type="evidence" value="ECO:0007669"/>
    <property type="project" value="UniProtKB-UniRule"/>
</dbReference>
<dbReference type="PROSITE" id="PS50181">
    <property type="entry name" value="FBOX"/>
    <property type="match status" value="1"/>
</dbReference>
<proteinExistence type="predicted"/>
<dbReference type="GO" id="GO:0005737">
    <property type="term" value="C:cytoplasm"/>
    <property type="evidence" value="ECO:0007669"/>
    <property type="project" value="TreeGrafter"/>
</dbReference>
<dbReference type="OrthoDB" id="1924875at2759"/>
<accession>A0A8X9A1E3</accession>
<dbReference type="PANTHER" id="PTHR12874">
    <property type="entry name" value="F-BOX ONLY PROTEIN 48-RELATED"/>
    <property type="match status" value="1"/>
</dbReference>
<protein>
    <recommendedName>
        <fullName evidence="1">F-box protein</fullName>
    </recommendedName>
</protein>
<evidence type="ECO:0000313" key="4">
    <source>
        <dbReference type="EMBL" id="KAG6425127.1"/>
    </source>
</evidence>
<comment type="function">
    <text evidence="1">Acts as a component of a SCF E3 ubiquitin ligase complexes.</text>
</comment>
<dbReference type="Gene3D" id="1.20.1280.50">
    <property type="match status" value="1"/>
</dbReference>
<comment type="pathway">
    <text evidence="1">Protein modification; protein ubiquitination.</text>
</comment>
<dbReference type="GO" id="GO:0005634">
    <property type="term" value="C:nucleus"/>
    <property type="evidence" value="ECO:0007669"/>
    <property type="project" value="UniProtKB-SubCell"/>
</dbReference>
<dbReference type="SUPFAM" id="SSF81383">
    <property type="entry name" value="F-box domain"/>
    <property type="match status" value="1"/>
</dbReference>
<dbReference type="PANTHER" id="PTHR12874:SF28">
    <property type="entry name" value="F-BOX PROTEIN"/>
    <property type="match status" value="1"/>
</dbReference>
<evidence type="ECO:0000313" key="5">
    <source>
        <dbReference type="Proteomes" id="UP000298416"/>
    </source>
</evidence>
<comment type="subunit">
    <text evidence="1">Component of the SCF-type E3 ligase complex.</text>
</comment>
<dbReference type="AlphaFoldDB" id="A0A8X9A1E3"/>
<gene>
    <name evidence="4" type="ORF">SASPL_115552</name>
</gene>
<dbReference type="Proteomes" id="UP000298416">
    <property type="component" value="Unassembled WGS sequence"/>
</dbReference>
<comment type="subcellular location">
    <subcellularLocation>
        <location evidence="1">Nucleus</location>
    </subcellularLocation>
</comment>
<organism evidence="4">
    <name type="scientific">Salvia splendens</name>
    <name type="common">Scarlet sage</name>
    <dbReference type="NCBI Taxonomy" id="180675"/>
    <lineage>
        <taxon>Eukaryota</taxon>
        <taxon>Viridiplantae</taxon>
        <taxon>Streptophyta</taxon>
        <taxon>Embryophyta</taxon>
        <taxon>Tracheophyta</taxon>
        <taxon>Spermatophyta</taxon>
        <taxon>Magnoliopsida</taxon>
        <taxon>eudicotyledons</taxon>
        <taxon>Gunneridae</taxon>
        <taxon>Pentapetalae</taxon>
        <taxon>asterids</taxon>
        <taxon>lamiids</taxon>
        <taxon>Lamiales</taxon>
        <taxon>Lamiaceae</taxon>
        <taxon>Nepetoideae</taxon>
        <taxon>Mentheae</taxon>
        <taxon>Salviinae</taxon>
        <taxon>Salvia</taxon>
        <taxon>Salvia subgen. Calosphace</taxon>
        <taxon>core Calosphace</taxon>
    </lineage>
</organism>
<sequence>MIEAVIPLSFGDFPDDVQLCVLSFLHPSDLAAFACTCKRFEALYRHDQRLWFSLCHRRWGSKTLINKWGGGKISYRHLYRVLDEYDALIGFWRRFGDTPAPAAAPPPPLVFFEWGPFYITGSRVSPSKNMGYGVIKKPFLWMSIAPGGEVVNYLDPEGRAEVNAEDLVIAELGVSENELIQVNVSFIGECHVVVEENLEVNVDPSSPNLRGEVSGDVYGSPPDQMKEIYQYLANKTSPSSRRQRRREKEKQRQGRMRKLEPENFVKIVNCSPKPSRPLQGLWKGICDDMSLNFYLVSYDDVGGIACRKVGDFHRPLTYHGPIFWTPSLTFFDSPLSPEEDDIYNCRAHLRPADESQEIIPTPDNGVVSHMLYINSSYDLVIPDLVGTTVNPRQVEGRIWQYRNGTFGFGFLRDDYIIDLKHIAINGHLLDTVEPSNGC</sequence>
<dbReference type="GO" id="GO:0016567">
    <property type="term" value="P:protein ubiquitination"/>
    <property type="evidence" value="ECO:0007669"/>
    <property type="project" value="UniProtKB-UniRule"/>
</dbReference>
<dbReference type="InterPro" id="IPR001810">
    <property type="entry name" value="F-box_dom"/>
</dbReference>
<keyword evidence="5" id="KW-1185">Reference proteome</keyword>
<reference evidence="4" key="2">
    <citation type="submission" date="2020-08" db="EMBL/GenBank/DDBJ databases">
        <title>Plant Genome Project.</title>
        <authorList>
            <person name="Zhang R.-G."/>
        </authorList>
    </citation>
    <scope>NUCLEOTIDE SEQUENCE</scope>
    <source>
        <strain evidence="4">Huo1</strain>
        <tissue evidence="4">Leaf</tissue>
    </source>
</reference>
<reference evidence="4" key="1">
    <citation type="submission" date="2018-01" db="EMBL/GenBank/DDBJ databases">
        <authorList>
            <person name="Mao J.F."/>
        </authorList>
    </citation>
    <scope>NUCLEOTIDE SEQUENCE</scope>
    <source>
        <strain evidence="4">Huo1</strain>
        <tissue evidence="4">Leaf</tissue>
    </source>
</reference>
<dbReference type="GO" id="GO:0031146">
    <property type="term" value="P:SCF-dependent proteasomal ubiquitin-dependent protein catabolic process"/>
    <property type="evidence" value="ECO:0007669"/>
    <property type="project" value="UniProtKB-UniRule"/>
</dbReference>
<evidence type="ECO:0000256" key="1">
    <source>
        <dbReference type="RuleBase" id="RU369085"/>
    </source>
</evidence>
<keyword evidence="1" id="KW-0833">Ubl conjugation pathway</keyword>
<keyword evidence="1" id="KW-0539">Nucleus</keyword>
<feature type="compositionally biased region" description="Basic and acidic residues" evidence="2">
    <location>
        <begin position="246"/>
        <end position="256"/>
    </location>
</feature>
<evidence type="ECO:0000256" key="2">
    <source>
        <dbReference type="SAM" id="MobiDB-lite"/>
    </source>
</evidence>
<name>A0A8X9A1E3_SALSN</name>
<dbReference type="GO" id="GO:0009740">
    <property type="term" value="P:gibberellic acid mediated signaling pathway"/>
    <property type="evidence" value="ECO:0007669"/>
    <property type="project" value="TreeGrafter"/>
</dbReference>
<evidence type="ECO:0000259" key="3">
    <source>
        <dbReference type="PROSITE" id="PS50181"/>
    </source>
</evidence>